<dbReference type="Proteomes" id="UP000230796">
    <property type="component" value="Unassembled WGS sequence"/>
</dbReference>
<keyword evidence="4" id="KW-0720">Serine protease</keyword>
<sequence length="154" mass="17547">DFFDYTITGKSESEIKHDLKDIEALYISGGNEFYLKQQANKNNFGEFVKEFVSSGKPYIGTSCGSIIMAPDMTPALNITDIKNCPEPITDLTGFGVVDFLPMPHWGSSDFKELYLGERKEKLYGSNPPVVLLNNHEYIEVQDDHYRIIDVRREK</sequence>
<comment type="caution">
    <text evidence="5">The sequence shown here is derived from an EMBL/GenBank/DDBJ whole genome shotgun (WGS) entry which is preliminary data.</text>
</comment>
<evidence type="ECO:0008006" key="7">
    <source>
        <dbReference type="Google" id="ProtNLM"/>
    </source>
</evidence>
<organism evidence="5 6">
    <name type="scientific">Candidatus Collierbacteria bacterium CG10_big_fil_rev_8_21_14_0_10_44_9</name>
    <dbReference type="NCBI Taxonomy" id="1974535"/>
    <lineage>
        <taxon>Bacteria</taxon>
        <taxon>Candidatus Collieribacteriota</taxon>
    </lineage>
</organism>
<dbReference type="Gene3D" id="3.40.50.880">
    <property type="match status" value="1"/>
</dbReference>
<dbReference type="InterPro" id="IPR005320">
    <property type="entry name" value="Peptidase_S51"/>
</dbReference>
<gene>
    <name evidence="5" type="ORF">COT87_03095</name>
</gene>
<dbReference type="SUPFAM" id="SSF52317">
    <property type="entry name" value="Class I glutamine amidotransferase-like"/>
    <property type="match status" value="1"/>
</dbReference>
<dbReference type="InterPro" id="IPR029062">
    <property type="entry name" value="Class_I_gatase-like"/>
</dbReference>
<proteinExistence type="inferred from homology"/>
<keyword evidence="3" id="KW-0378">Hydrolase</keyword>
<comment type="similarity">
    <text evidence="1">Belongs to the peptidase S51 family.</text>
</comment>
<name>A0A2H0VI44_9BACT</name>
<dbReference type="AlphaFoldDB" id="A0A2H0VI44"/>
<dbReference type="GO" id="GO:0006508">
    <property type="term" value="P:proteolysis"/>
    <property type="evidence" value="ECO:0007669"/>
    <property type="project" value="UniProtKB-KW"/>
</dbReference>
<evidence type="ECO:0000313" key="6">
    <source>
        <dbReference type="Proteomes" id="UP000230796"/>
    </source>
</evidence>
<reference evidence="6" key="1">
    <citation type="submission" date="2017-09" db="EMBL/GenBank/DDBJ databases">
        <title>Depth-based differentiation of microbial function through sediment-hosted aquifers and enrichment of novel symbionts in the deep terrestrial subsurface.</title>
        <authorList>
            <person name="Probst A.J."/>
            <person name="Ladd B."/>
            <person name="Jarett J.K."/>
            <person name="Geller-Mcgrath D.E."/>
            <person name="Sieber C.M.K."/>
            <person name="Emerson J.B."/>
            <person name="Anantharaman K."/>
            <person name="Thomas B.C."/>
            <person name="Malmstrom R."/>
            <person name="Stieglmeier M."/>
            <person name="Klingl A."/>
            <person name="Woyke T."/>
            <person name="Ryan C.M."/>
            <person name="Banfield J.F."/>
        </authorList>
    </citation>
    <scope>NUCLEOTIDE SEQUENCE [LARGE SCALE GENOMIC DNA]</scope>
</reference>
<dbReference type="EMBL" id="PFAF01000066">
    <property type="protein sequence ID" value="PIR98758.1"/>
    <property type="molecule type" value="Genomic_DNA"/>
</dbReference>
<dbReference type="GO" id="GO:0008236">
    <property type="term" value="F:serine-type peptidase activity"/>
    <property type="evidence" value="ECO:0007669"/>
    <property type="project" value="UniProtKB-KW"/>
</dbReference>
<feature type="non-terminal residue" evidence="5">
    <location>
        <position position="1"/>
    </location>
</feature>
<dbReference type="PANTHER" id="PTHR20842">
    <property type="entry name" value="PROTEASE S51 ALPHA-ASPARTYL DIPEPTIDASE"/>
    <property type="match status" value="1"/>
</dbReference>
<dbReference type="Pfam" id="PF03575">
    <property type="entry name" value="Peptidase_S51"/>
    <property type="match status" value="1"/>
</dbReference>
<evidence type="ECO:0000313" key="5">
    <source>
        <dbReference type="EMBL" id="PIR98758.1"/>
    </source>
</evidence>
<accession>A0A2H0VI44</accession>
<evidence type="ECO:0000256" key="4">
    <source>
        <dbReference type="ARBA" id="ARBA00022825"/>
    </source>
</evidence>
<evidence type="ECO:0000256" key="2">
    <source>
        <dbReference type="ARBA" id="ARBA00022670"/>
    </source>
</evidence>
<evidence type="ECO:0000256" key="3">
    <source>
        <dbReference type="ARBA" id="ARBA00022801"/>
    </source>
</evidence>
<protein>
    <recommendedName>
        <fullName evidence="7">Peptidase S51</fullName>
    </recommendedName>
</protein>
<dbReference type="PANTHER" id="PTHR20842:SF0">
    <property type="entry name" value="ALPHA-ASPARTYL DIPEPTIDASE"/>
    <property type="match status" value="1"/>
</dbReference>
<keyword evidence="2" id="KW-0645">Protease</keyword>
<evidence type="ECO:0000256" key="1">
    <source>
        <dbReference type="ARBA" id="ARBA00006534"/>
    </source>
</evidence>